<evidence type="ECO:0000259" key="6">
    <source>
        <dbReference type="PROSITE" id="PS51898"/>
    </source>
</evidence>
<evidence type="ECO:0000256" key="3">
    <source>
        <dbReference type="ARBA" id="ARBA00023125"/>
    </source>
</evidence>
<sequence length="314" mass="35472">MSRPRTIADACQSWLKTCERNELESGTLKAYRSHVRIHIDPKIGHLLVAELTRSDVKDFIDDMLDAGVSQTQVRKVMVSLRAVLAEAVDREWVDRNVASDVKLKRRSGRHDKDKVIPTKAEIRMILDRAPTSHRAMFVAAIFTGMRISELRGLTWAAVNFETRTIRVFQRADERCEIGPPKSRAGLRTIPMAPMLLNTLRAWKHSAPASDLDLVFPNGKGRVQNYANIYNRVFKPMLVDLDIVDEDGDARFGIHSLRHAAASLFIEQGWTPKKIQTLLGHASITLTMDTYGHLFENAEEDVAMFEKLESDLLAA</sequence>
<dbReference type="PANTHER" id="PTHR30349:SF64">
    <property type="entry name" value="PROPHAGE INTEGRASE INTD-RELATED"/>
    <property type="match status" value="1"/>
</dbReference>
<protein>
    <submittedName>
        <fullName evidence="8">Site-specific integrase</fullName>
    </submittedName>
</protein>
<dbReference type="Pfam" id="PF00589">
    <property type="entry name" value="Phage_integrase"/>
    <property type="match status" value="1"/>
</dbReference>
<keyword evidence="4" id="KW-0233">DNA recombination</keyword>
<dbReference type="InterPro" id="IPR010998">
    <property type="entry name" value="Integrase_recombinase_N"/>
</dbReference>
<dbReference type="EMBL" id="VYQE01000001">
    <property type="protein sequence ID" value="KAA9010028.1"/>
    <property type="molecule type" value="Genomic_DNA"/>
</dbReference>
<dbReference type="InterPro" id="IPR044068">
    <property type="entry name" value="CB"/>
</dbReference>
<feature type="domain" description="Tyr recombinase" evidence="6">
    <location>
        <begin position="112"/>
        <end position="303"/>
    </location>
</feature>
<dbReference type="PROSITE" id="PS51900">
    <property type="entry name" value="CB"/>
    <property type="match status" value="1"/>
</dbReference>
<accession>A0A5J5GR45</accession>
<feature type="domain" description="Core-binding (CB)" evidence="7">
    <location>
        <begin position="5"/>
        <end position="88"/>
    </location>
</feature>
<dbReference type="InterPro" id="IPR013762">
    <property type="entry name" value="Integrase-like_cat_sf"/>
</dbReference>
<evidence type="ECO:0000256" key="1">
    <source>
        <dbReference type="ARBA" id="ARBA00008857"/>
    </source>
</evidence>
<keyword evidence="3 5" id="KW-0238">DNA-binding</keyword>
<keyword evidence="9" id="KW-1185">Reference proteome</keyword>
<dbReference type="CDD" id="cd01189">
    <property type="entry name" value="INT_ICEBs1_C_like"/>
    <property type="match status" value="1"/>
</dbReference>
<dbReference type="GO" id="GO:0015074">
    <property type="term" value="P:DNA integration"/>
    <property type="evidence" value="ECO:0007669"/>
    <property type="project" value="UniProtKB-KW"/>
</dbReference>
<reference evidence="8 9" key="1">
    <citation type="submission" date="2019-09" db="EMBL/GenBank/DDBJ databases">
        <authorList>
            <person name="Park J.-S."/>
            <person name="Choi H.-J."/>
        </authorList>
    </citation>
    <scope>NUCLEOTIDE SEQUENCE [LARGE SCALE GENOMIC DNA]</scope>
    <source>
        <strain evidence="8 9">176SS1-4</strain>
    </source>
</reference>
<dbReference type="InterPro" id="IPR011010">
    <property type="entry name" value="DNA_brk_join_enz"/>
</dbReference>
<dbReference type="Gene3D" id="1.10.443.10">
    <property type="entry name" value="Intergrase catalytic core"/>
    <property type="match status" value="1"/>
</dbReference>
<evidence type="ECO:0000256" key="5">
    <source>
        <dbReference type="PROSITE-ProRule" id="PRU01248"/>
    </source>
</evidence>
<dbReference type="InterPro" id="IPR002104">
    <property type="entry name" value="Integrase_catalytic"/>
</dbReference>
<organism evidence="8 9">
    <name type="scientific">Histidinibacterium aquaticum</name>
    <dbReference type="NCBI Taxonomy" id="2613962"/>
    <lineage>
        <taxon>Bacteria</taxon>
        <taxon>Pseudomonadati</taxon>
        <taxon>Pseudomonadota</taxon>
        <taxon>Alphaproteobacteria</taxon>
        <taxon>Rhodobacterales</taxon>
        <taxon>Paracoccaceae</taxon>
        <taxon>Histidinibacterium</taxon>
    </lineage>
</organism>
<dbReference type="RefSeq" id="WP_150443513.1">
    <property type="nucleotide sequence ID" value="NZ_VYQE01000001.1"/>
</dbReference>
<dbReference type="Proteomes" id="UP000326554">
    <property type="component" value="Unassembled WGS sequence"/>
</dbReference>
<evidence type="ECO:0000256" key="4">
    <source>
        <dbReference type="ARBA" id="ARBA00023172"/>
    </source>
</evidence>
<keyword evidence="2" id="KW-0229">DNA integration</keyword>
<dbReference type="Gene3D" id="1.10.150.130">
    <property type="match status" value="1"/>
</dbReference>
<evidence type="ECO:0000256" key="2">
    <source>
        <dbReference type="ARBA" id="ARBA00022908"/>
    </source>
</evidence>
<dbReference type="PANTHER" id="PTHR30349">
    <property type="entry name" value="PHAGE INTEGRASE-RELATED"/>
    <property type="match status" value="1"/>
</dbReference>
<dbReference type="SUPFAM" id="SSF56349">
    <property type="entry name" value="DNA breaking-rejoining enzymes"/>
    <property type="match status" value="1"/>
</dbReference>
<dbReference type="AlphaFoldDB" id="A0A5J5GR45"/>
<evidence type="ECO:0000313" key="9">
    <source>
        <dbReference type="Proteomes" id="UP000326554"/>
    </source>
</evidence>
<comment type="caution">
    <text evidence="8">The sequence shown here is derived from an EMBL/GenBank/DDBJ whole genome shotgun (WGS) entry which is preliminary data.</text>
</comment>
<gene>
    <name evidence="8" type="ORF">F3S47_01870</name>
</gene>
<dbReference type="Pfam" id="PF22022">
    <property type="entry name" value="Phage_int_M"/>
    <property type="match status" value="1"/>
</dbReference>
<dbReference type="GO" id="GO:0003677">
    <property type="term" value="F:DNA binding"/>
    <property type="evidence" value="ECO:0007669"/>
    <property type="project" value="UniProtKB-UniRule"/>
</dbReference>
<dbReference type="InterPro" id="IPR050090">
    <property type="entry name" value="Tyrosine_recombinase_XerCD"/>
</dbReference>
<evidence type="ECO:0000313" key="8">
    <source>
        <dbReference type="EMBL" id="KAA9010028.1"/>
    </source>
</evidence>
<name>A0A5J5GR45_9RHOB</name>
<dbReference type="GO" id="GO:0006310">
    <property type="term" value="P:DNA recombination"/>
    <property type="evidence" value="ECO:0007669"/>
    <property type="project" value="UniProtKB-KW"/>
</dbReference>
<proteinExistence type="inferred from homology"/>
<dbReference type="InterPro" id="IPR053876">
    <property type="entry name" value="Phage_int_M"/>
</dbReference>
<dbReference type="PROSITE" id="PS51898">
    <property type="entry name" value="TYR_RECOMBINASE"/>
    <property type="match status" value="1"/>
</dbReference>
<evidence type="ECO:0000259" key="7">
    <source>
        <dbReference type="PROSITE" id="PS51900"/>
    </source>
</evidence>
<comment type="similarity">
    <text evidence="1">Belongs to the 'phage' integrase family.</text>
</comment>